<gene>
    <name evidence="3" type="ORF">AVEN_137348_1</name>
</gene>
<evidence type="ECO:0000256" key="1">
    <source>
        <dbReference type="SAM" id="MobiDB-lite"/>
    </source>
</evidence>
<dbReference type="Gene3D" id="2.10.90.10">
    <property type="entry name" value="Cystine-knot cytokines"/>
    <property type="match status" value="1"/>
</dbReference>
<feature type="compositionally biased region" description="Polar residues" evidence="1">
    <location>
        <begin position="137"/>
        <end position="148"/>
    </location>
</feature>
<dbReference type="AlphaFoldDB" id="A0A4Y2G6Q9"/>
<evidence type="ECO:0000256" key="2">
    <source>
        <dbReference type="SAM" id="SignalP"/>
    </source>
</evidence>
<evidence type="ECO:0000313" key="4">
    <source>
        <dbReference type="Proteomes" id="UP000499080"/>
    </source>
</evidence>
<feature type="compositionally biased region" description="Acidic residues" evidence="1">
    <location>
        <begin position="109"/>
        <end position="127"/>
    </location>
</feature>
<dbReference type="SUPFAM" id="SSF57501">
    <property type="entry name" value="Cystine-knot cytokines"/>
    <property type="match status" value="1"/>
</dbReference>
<keyword evidence="2" id="KW-0732">Signal</keyword>
<dbReference type="EMBL" id="BGPR01001247">
    <property type="protein sequence ID" value="GBM49273.1"/>
    <property type="molecule type" value="Genomic_DNA"/>
</dbReference>
<sequence length="405" mass="46669">MFCVSAFRVSFLAVIKLFFLFELFRTTVCESSGNLQPDNFLNQEVADFQNFLEEKLSNQGPHTDILNLEVADFQKFLEEKLSNQGPHADHQENVLHLQQGENLPPFSNDDWDTSSDESGDFSYEDVQEPIVPRNNEEPQLTSAENVPQFNPLHEREDSSGQRDPLNQNNGGAHEVEGKERRKEETKNHPLEILFIRESDSKLKDPLADILEEVLSPKKSIDKSIEPKEPYPVPRRPLSKSLNEELSLQRPDTCSVSNHSFYDRQTCSSGYQYRLEPHLSDTYSADLKAQMLERYSPPKQTVCGFQRRMKPDKDVTERALCPFQWEVSKRNPSRIPEYLYEAKCSCTDSCAELKSKIRVLWRVGCEDQLHVYREGWEEIAVACVPTKPPITRSRKAHRVKVTTPHN</sequence>
<feature type="chain" id="PRO_5021331042" evidence="2">
    <location>
        <begin position="30"/>
        <end position="405"/>
    </location>
</feature>
<keyword evidence="4" id="KW-1185">Reference proteome</keyword>
<dbReference type="OrthoDB" id="6428198at2759"/>
<name>A0A4Y2G6Q9_ARAVE</name>
<proteinExistence type="predicted"/>
<accession>A0A4Y2G6Q9</accession>
<dbReference type="InterPro" id="IPR029034">
    <property type="entry name" value="Cystine-knot_cytokine"/>
</dbReference>
<feature type="region of interest" description="Disordered" evidence="1">
    <location>
        <begin position="100"/>
        <end position="185"/>
    </location>
</feature>
<dbReference type="Proteomes" id="UP000499080">
    <property type="component" value="Unassembled WGS sequence"/>
</dbReference>
<reference evidence="3 4" key="1">
    <citation type="journal article" date="2019" name="Sci. Rep.">
        <title>Orb-weaving spider Araneus ventricosus genome elucidates the spidroin gene catalogue.</title>
        <authorList>
            <person name="Kono N."/>
            <person name="Nakamura H."/>
            <person name="Ohtoshi R."/>
            <person name="Moran D.A.P."/>
            <person name="Shinohara A."/>
            <person name="Yoshida Y."/>
            <person name="Fujiwara M."/>
            <person name="Mori M."/>
            <person name="Tomita M."/>
            <person name="Arakawa K."/>
        </authorList>
    </citation>
    <scope>NUCLEOTIDE SEQUENCE [LARGE SCALE GENOMIC DNA]</scope>
</reference>
<feature type="compositionally biased region" description="Basic and acidic residues" evidence="1">
    <location>
        <begin position="173"/>
        <end position="185"/>
    </location>
</feature>
<organism evidence="3 4">
    <name type="scientific">Araneus ventricosus</name>
    <name type="common">Orbweaver spider</name>
    <name type="synonym">Epeira ventricosa</name>
    <dbReference type="NCBI Taxonomy" id="182803"/>
    <lineage>
        <taxon>Eukaryota</taxon>
        <taxon>Metazoa</taxon>
        <taxon>Ecdysozoa</taxon>
        <taxon>Arthropoda</taxon>
        <taxon>Chelicerata</taxon>
        <taxon>Arachnida</taxon>
        <taxon>Araneae</taxon>
        <taxon>Araneomorphae</taxon>
        <taxon>Entelegynae</taxon>
        <taxon>Araneoidea</taxon>
        <taxon>Araneidae</taxon>
        <taxon>Araneus</taxon>
    </lineage>
</organism>
<comment type="caution">
    <text evidence="3">The sequence shown here is derived from an EMBL/GenBank/DDBJ whole genome shotgun (WGS) entry which is preliminary data.</text>
</comment>
<evidence type="ECO:0000313" key="3">
    <source>
        <dbReference type="EMBL" id="GBM49273.1"/>
    </source>
</evidence>
<feature type="signal peptide" evidence="2">
    <location>
        <begin position="1"/>
        <end position="29"/>
    </location>
</feature>
<protein>
    <submittedName>
        <fullName evidence="3">Uncharacterized protein</fullName>
    </submittedName>
</protein>